<dbReference type="EMBL" id="BAABDJ010000008">
    <property type="protein sequence ID" value="GAA4004032.1"/>
    <property type="molecule type" value="Genomic_DNA"/>
</dbReference>
<organism evidence="1 2">
    <name type="scientific">Hymenobacter fastidiosus</name>
    <dbReference type="NCBI Taxonomy" id="486264"/>
    <lineage>
        <taxon>Bacteria</taxon>
        <taxon>Pseudomonadati</taxon>
        <taxon>Bacteroidota</taxon>
        <taxon>Cytophagia</taxon>
        <taxon>Cytophagales</taxon>
        <taxon>Hymenobacteraceae</taxon>
        <taxon>Hymenobacter</taxon>
    </lineage>
</organism>
<gene>
    <name evidence="1" type="ORF">GCM10022408_14610</name>
</gene>
<reference evidence="2" key="1">
    <citation type="journal article" date="2019" name="Int. J. Syst. Evol. Microbiol.">
        <title>The Global Catalogue of Microorganisms (GCM) 10K type strain sequencing project: providing services to taxonomists for standard genome sequencing and annotation.</title>
        <authorList>
            <consortium name="The Broad Institute Genomics Platform"/>
            <consortium name="The Broad Institute Genome Sequencing Center for Infectious Disease"/>
            <person name="Wu L."/>
            <person name="Ma J."/>
        </authorList>
    </citation>
    <scope>NUCLEOTIDE SEQUENCE [LARGE SCALE GENOMIC DNA]</scope>
    <source>
        <strain evidence="2">JCM 17224</strain>
    </source>
</reference>
<protein>
    <submittedName>
        <fullName evidence="1">Uncharacterized protein</fullName>
    </submittedName>
</protein>
<dbReference type="Proteomes" id="UP001500567">
    <property type="component" value="Unassembled WGS sequence"/>
</dbReference>
<evidence type="ECO:0000313" key="1">
    <source>
        <dbReference type="EMBL" id="GAA4004032.1"/>
    </source>
</evidence>
<keyword evidence="2" id="KW-1185">Reference proteome</keyword>
<sequence>MATDSSGTDRLNETVRALQNGLTGLPLSAAMDNTEAWQQEFLQSGIPGLQDIAREIGTLQSLLTAGKLNGAAIGSSLSLLGTQTNQAAFQAPADQQAALRSLGDLLLRLASELQTQKSKK</sequence>
<proteinExistence type="predicted"/>
<comment type="caution">
    <text evidence="1">The sequence shown here is derived from an EMBL/GenBank/DDBJ whole genome shotgun (WGS) entry which is preliminary data.</text>
</comment>
<evidence type="ECO:0000313" key="2">
    <source>
        <dbReference type="Proteomes" id="UP001500567"/>
    </source>
</evidence>
<name>A0ABP7RYL2_9BACT</name>
<accession>A0ABP7RYL2</accession>
<dbReference type="RefSeq" id="WP_345072022.1">
    <property type="nucleotide sequence ID" value="NZ_BAABDJ010000008.1"/>
</dbReference>